<gene>
    <name evidence="1" type="ORF">LTS18_001289</name>
</gene>
<protein>
    <submittedName>
        <fullName evidence="1">Uncharacterized protein</fullName>
    </submittedName>
</protein>
<comment type="caution">
    <text evidence="1">The sequence shown here is derived from an EMBL/GenBank/DDBJ whole genome shotgun (WGS) entry which is preliminary data.</text>
</comment>
<reference evidence="1" key="1">
    <citation type="submission" date="2024-09" db="EMBL/GenBank/DDBJ databases">
        <title>Black Yeasts Isolated from many extreme environments.</title>
        <authorList>
            <person name="Coleine C."/>
            <person name="Stajich J.E."/>
            <person name="Selbmann L."/>
        </authorList>
    </citation>
    <scope>NUCLEOTIDE SEQUENCE</scope>
    <source>
        <strain evidence="1">CCFEE 5737</strain>
    </source>
</reference>
<organism evidence="1 2">
    <name type="scientific">Coniosporium uncinatum</name>
    <dbReference type="NCBI Taxonomy" id="93489"/>
    <lineage>
        <taxon>Eukaryota</taxon>
        <taxon>Fungi</taxon>
        <taxon>Dikarya</taxon>
        <taxon>Ascomycota</taxon>
        <taxon>Pezizomycotina</taxon>
        <taxon>Dothideomycetes</taxon>
        <taxon>Dothideomycetes incertae sedis</taxon>
        <taxon>Coniosporium</taxon>
    </lineage>
</organism>
<name>A0ACC3D848_9PEZI</name>
<keyword evidence="2" id="KW-1185">Reference proteome</keyword>
<evidence type="ECO:0000313" key="1">
    <source>
        <dbReference type="EMBL" id="KAK3063329.1"/>
    </source>
</evidence>
<sequence length="922" mass="99100">MHPVYLVLDTCRERKHKDDTVQYSFSGSLPFPADPESDHKKYPDGSREQEHVFEKGSPHDQPSKKFPVEFVVSADNHTLRSWERYMRLHARHDGDHVYSSPHASADSQSNVLEQRARIPASPSLERIVYTVDLPPVPEHPEQRAIQVSHTQARPTDTIFSGRSRPADRGRVDTEFHLAEALPTTPRGPATASYAITALPAMASAAPDPTQQADRRGSTGSTSIRSIHSNHAQPPPPKLKRHNTVVSVRKLSTAGKDEHISWTPPSRPLSTASFSRPRHSTTTSVSTMTSNASTSILSPVPASQDAPEVPQLPILRFSTPNSIASVTQPISRPPSLPAPPPKDPAYVALASPSQNLRHVPSWPKTAAAATTTAPPSLAPLPPMPSSAASRSIPPSPTQGAFSSTAQIMHYYEEPPSSSSLGAAGMRAIAETQPFVMQAPPASKKKALREKGVTAAAAAGTAATPTSASTSASTLVSTPQKPMHYLSKRNASPEDEPLLPDWGAAEMPRSPVSPTTMTRERERQSKRTTVDDIEASVGEAVYPPRKSSVYQFQHQQHHNRQQPLEREEGGVGVTQTAETPPPQNPKSHLEPSHPSTSPGDNPSSAPTTPQTPSFPDILRNLGGLTRSNTQGTTKTYASSFIDSLPPIETMPAVTQTVTLGQARFIDPSSSSTASSSGGGKGVRRKAVGGEDAVKSWQQQQHQQDGRGTTDDAAGKTDGFDSVRSDGGAGGERRRQELARVRSSTALPDFASASFPIASPPTASPFQPSANIADEGRRTPDPPSPKLEDFPQTPNNVGRRASVRFRPTIGVSLKTSFRIKFIIRVCVGARISITIKFTTGHGISGEDADPEPNIDIDIDIGIDIDINTNTTNVGDNIDDDTNDDDDDDDRTKSPHARQTQSQPNPPRRGKSAPGYPAWEGRGSLR</sequence>
<proteinExistence type="predicted"/>
<evidence type="ECO:0000313" key="2">
    <source>
        <dbReference type="Proteomes" id="UP001186974"/>
    </source>
</evidence>
<dbReference type="EMBL" id="JAWDJW010006894">
    <property type="protein sequence ID" value="KAK3063329.1"/>
    <property type="molecule type" value="Genomic_DNA"/>
</dbReference>
<accession>A0ACC3D848</accession>
<dbReference type="Proteomes" id="UP001186974">
    <property type="component" value="Unassembled WGS sequence"/>
</dbReference>